<comment type="caution">
    <text evidence="2">The sequence shown here is derived from an EMBL/GenBank/DDBJ whole genome shotgun (WGS) entry which is preliminary data.</text>
</comment>
<dbReference type="PANTHER" id="PTHR40044">
    <property type="entry name" value="INTEGRAL MEMBRANE PROTEIN-RELATED"/>
    <property type="match status" value="1"/>
</dbReference>
<evidence type="ECO:0000256" key="1">
    <source>
        <dbReference type="SAM" id="Phobius"/>
    </source>
</evidence>
<dbReference type="AlphaFoldDB" id="A0A6N7VQC2"/>
<sequence>MSNQTYNFKDTNFLVKSSAIAAIYAVITLIYPALAYGPIQLRFSEILVLLVFYNKRFIPGLVLGCFLANLASDMVVFDLIFGTLASYLAFSLIRKQNNLFIASLFPVLFMFIPAIGTYILLDSSTAFFIILIQFMISEFIVVSIIGVIIFKILEKNEGLMKIIKNF</sequence>
<reference evidence="2 3" key="1">
    <citation type="submission" date="2019-08" db="EMBL/GenBank/DDBJ databases">
        <title>In-depth cultivation of the pig gut microbiome towards novel bacterial diversity and tailored functional studies.</title>
        <authorList>
            <person name="Wylensek D."/>
            <person name="Hitch T.C.A."/>
            <person name="Clavel T."/>
        </authorList>
    </citation>
    <scope>NUCLEOTIDE SEQUENCE [LARGE SCALE GENOMIC DNA]</scope>
    <source>
        <strain evidence="2 3">WCA-380-WT-2B</strain>
    </source>
</reference>
<dbReference type="Pfam" id="PF06177">
    <property type="entry name" value="QueT"/>
    <property type="match status" value="1"/>
</dbReference>
<feature type="transmembrane region" description="Helical" evidence="1">
    <location>
        <begin position="75"/>
        <end position="93"/>
    </location>
</feature>
<dbReference type="RefSeq" id="WP_154538930.1">
    <property type="nucleotide sequence ID" value="NZ_JAXDSU010000029.1"/>
</dbReference>
<proteinExistence type="predicted"/>
<feature type="transmembrane region" description="Helical" evidence="1">
    <location>
        <begin position="100"/>
        <end position="121"/>
    </location>
</feature>
<gene>
    <name evidence="2" type="ORF">FYJ26_01320</name>
</gene>
<keyword evidence="3" id="KW-1185">Reference proteome</keyword>
<feature type="transmembrane region" description="Helical" evidence="1">
    <location>
        <begin position="13"/>
        <end position="34"/>
    </location>
</feature>
<organism evidence="2 3">
    <name type="scientific">Anaerococcus porci</name>
    <dbReference type="NCBI Taxonomy" id="2652269"/>
    <lineage>
        <taxon>Bacteria</taxon>
        <taxon>Bacillati</taxon>
        <taxon>Bacillota</taxon>
        <taxon>Tissierellia</taxon>
        <taxon>Tissierellales</taxon>
        <taxon>Peptoniphilaceae</taxon>
        <taxon>Anaerococcus</taxon>
    </lineage>
</organism>
<keyword evidence="1" id="KW-1133">Transmembrane helix</keyword>
<evidence type="ECO:0000313" key="3">
    <source>
        <dbReference type="Proteomes" id="UP000441925"/>
    </source>
</evidence>
<keyword evidence="1" id="KW-0812">Transmembrane</keyword>
<dbReference type="InterPro" id="IPR010387">
    <property type="entry name" value="QueT"/>
</dbReference>
<protein>
    <submittedName>
        <fullName evidence="2">QueT transporter family protein</fullName>
    </submittedName>
</protein>
<feature type="transmembrane region" description="Helical" evidence="1">
    <location>
        <begin position="127"/>
        <end position="153"/>
    </location>
</feature>
<name>A0A6N7VQC2_9FIRM</name>
<accession>A0A6N7VQC2</accession>
<keyword evidence="1" id="KW-0472">Membrane</keyword>
<dbReference type="PIRSF" id="PIRSF031501">
    <property type="entry name" value="QueT"/>
    <property type="match status" value="1"/>
</dbReference>
<evidence type="ECO:0000313" key="2">
    <source>
        <dbReference type="EMBL" id="MSS77082.1"/>
    </source>
</evidence>
<dbReference type="Proteomes" id="UP000441925">
    <property type="component" value="Unassembled WGS sequence"/>
</dbReference>
<dbReference type="EMBL" id="VULQ01000001">
    <property type="protein sequence ID" value="MSS77082.1"/>
    <property type="molecule type" value="Genomic_DNA"/>
</dbReference>
<dbReference type="PANTHER" id="PTHR40044:SF1">
    <property type="entry name" value="INTEGRAL MEMBRANE PROTEIN"/>
    <property type="match status" value="1"/>
</dbReference>